<dbReference type="Gene3D" id="3.90.640.10">
    <property type="entry name" value="Actin, Chain A, domain 4"/>
    <property type="match status" value="1"/>
</dbReference>
<dbReference type="InterPro" id="IPR029047">
    <property type="entry name" value="HSP70_peptide-bd_sf"/>
</dbReference>
<feature type="compositionally biased region" description="Basic and acidic residues" evidence="4">
    <location>
        <begin position="11"/>
        <end position="20"/>
    </location>
</feature>
<dbReference type="PROSITE" id="PS01036">
    <property type="entry name" value="HSP70_3"/>
    <property type="match status" value="1"/>
</dbReference>
<feature type="compositionally biased region" description="Polar residues" evidence="4">
    <location>
        <begin position="1"/>
        <end position="10"/>
    </location>
</feature>
<dbReference type="InterPro" id="IPR013126">
    <property type="entry name" value="Hsp_70_fam"/>
</dbReference>
<evidence type="ECO:0000256" key="3">
    <source>
        <dbReference type="ARBA" id="ARBA00022840"/>
    </source>
</evidence>
<name>A0ABP1RT92_9HEXA</name>
<evidence type="ECO:0000256" key="2">
    <source>
        <dbReference type="ARBA" id="ARBA00022741"/>
    </source>
</evidence>
<dbReference type="Proteomes" id="UP001642540">
    <property type="component" value="Unassembled WGS sequence"/>
</dbReference>
<feature type="region of interest" description="Disordered" evidence="4">
    <location>
        <begin position="1"/>
        <end position="75"/>
    </location>
</feature>
<feature type="compositionally biased region" description="Basic residues" evidence="4">
    <location>
        <begin position="1551"/>
        <end position="1570"/>
    </location>
</feature>
<dbReference type="PANTHER" id="PTHR19375">
    <property type="entry name" value="HEAT SHOCK PROTEIN 70KDA"/>
    <property type="match status" value="1"/>
</dbReference>
<dbReference type="Gene3D" id="3.30.420.40">
    <property type="match status" value="2"/>
</dbReference>
<dbReference type="Pfam" id="PF02263">
    <property type="entry name" value="GBP"/>
    <property type="match status" value="1"/>
</dbReference>
<keyword evidence="2" id="KW-0547">Nucleotide-binding</keyword>
<dbReference type="PROSITE" id="PS00297">
    <property type="entry name" value="HSP70_1"/>
    <property type="match status" value="1"/>
</dbReference>
<dbReference type="InterPro" id="IPR018181">
    <property type="entry name" value="Heat_shock_70_CS"/>
</dbReference>
<gene>
    <name evidence="6" type="ORF">ODALV1_LOCUS25860</name>
</gene>
<comment type="similarity">
    <text evidence="1">Belongs to the heat shock protein 70 family.</text>
</comment>
<proteinExistence type="inferred from homology"/>
<feature type="region of interest" description="Disordered" evidence="4">
    <location>
        <begin position="1547"/>
        <end position="1570"/>
    </location>
</feature>
<dbReference type="SUPFAM" id="SSF100920">
    <property type="entry name" value="Heat shock protein 70kD (HSP70), peptide-binding domain"/>
    <property type="match status" value="1"/>
</dbReference>
<dbReference type="Pfam" id="PF00012">
    <property type="entry name" value="HSP70"/>
    <property type="match status" value="1"/>
</dbReference>
<dbReference type="SUPFAM" id="SSF53067">
    <property type="entry name" value="Actin-like ATPase domain"/>
    <property type="match status" value="2"/>
</dbReference>
<evidence type="ECO:0000256" key="1">
    <source>
        <dbReference type="ARBA" id="ARBA00007381"/>
    </source>
</evidence>
<dbReference type="PRINTS" id="PR00301">
    <property type="entry name" value="HEATSHOCK70"/>
</dbReference>
<protein>
    <recommendedName>
        <fullName evidence="5">Guanylate-binding protein N-terminal domain-containing protein</fullName>
    </recommendedName>
</protein>
<feature type="domain" description="Guanylate-binding protein N-terminal" evidence="5">
    <location>
        <begin position="77"/>
        <end position="347"/>
    </location>
</feature>
<keyword evidence="7" id="KW-1185">Reference proteome</keyword>
<dbReference type="InterPro" id="IPR043129">
    <property type="entry name" value="ATPase_NBD"/>
</dbReference>
<comment type="caution">
    <text evidence="6">The sequence shown here is derived from an EMBL/GenBank/DDBJ whole genome shotgun (WGS) entry which is preliminary data.</text>
</comment>
<dbReference type="InterPro" id="IPR027417">
    <property type="entry name" value="P-loop_NTPase"/>
</dbReference>
<dbReference type="Gene3D" id="2.60.34.10">
    <property type="entry name" value="Substrate Binding Domain Of DNAk, Chain A, domain 1"/>
    <property type="match status" value="1"/>
</dbReference>
<dbReference type="SUPFAM" id="SSF48340">
    <property type="entry name" value="Interferon-induced guanylate-binding protein 1 (GBP1), C-terminal domain"/>
    <property type="match status" value="1"/>
</dbReference>
<dbReference type="SUPFAM" id="SSF52540">
    <property type="entry name" value="P-loop containing nucleoside triphosphate hydrolases"/>
    <property type="match status" value="1"/>
</dbReference>
<evidence type="ECO:0000259" key="5">
    <source>
        <dbReference type="Pfam" id="PF02263"/>
    </source>
</evidence>
<reference evidence="6 7" key="1">
    <citation type="submission" date="2024-08" db="EMBL/GenBank/DDBJ databases">
        <authorList>
            <person name="Cucini C."/>
            <person name="Frati F."/>
        </authorList>
    </citation>
    <scope>NUCLEOTIDE SEQUENCE [LARGE SCALE GENOMIC DNA]</scope>
</reference>
<dbReference type="Gene3D" id="3.40.50.300">
    <property type="entry name" value="P-loop containing nucleotide triphosphate hydrolases"/>
    <property type="match status" value="1"/>
</dbReference>
<dbReference type="InterPro" id="IPR036543">
    <property type="entry name" value="Guanylate-bd_C_sf"/>
</dbReference>
<dbReference type="InterPro" id="IPR015894">
    <property type="entry name" value="Guanylate-bd_N"/>
</dbReference>
<evidence type="ECO:0000313" key="7">
    <source>
        <dbReference type="Proteomes" id="UP001642540"/>
    </source>
</evidence>
<evidence type="ECO:0000256" key="4">
    <source>
        <dbReference type="SAM" id="MobiDB-lite"/>
    </source>
</evidence>
<sequence>MPHSDNSTDSGVERRPKDDSSDSDTSSSSETDDDTSPNSNHNGRKRNSSLRKSRKSGGNKRKGSKTVDSDDSEDDDLILNEKPLQLPLGDLPVCPIILIGPPNQGKSFLANFILRKLESLEDDYTDWIGLSTKQKPLTGFPWRTVDKRKTLQEDGLYIWHRPFIIETENGKVGVLLIECNGFQDDLLNSQKMQTSIFGLSFLMSSVLVYTANSMSFKNKKDFTNDLFTPWMKYSKFGAKICKEEDEKTPFQNISFLIRDWDDSGKYCFGARDGKKFLMEHLNGIIDEGVKKYTERALKSYFSSQDYFLLPPASEVFSEEDFDGSLERIPTDFSSKLSKYVDNLISDKTLPIKKIGNGAMGGYEFKMFLSSYVDLFNGYIKDQEKIGGSTLYKTTFRIFNDSIVSKSVSKYQAQFEREQRGVPYLVEDLHQVAHDNAVEKAENTFRRSPMKAKDKPTFRKRLTEEMKEAFSRIQSENEKKRNNFISECLLKACQQFEEGLQKNIKFPDENTFHDETKIREIGNQLEKHVTQKFLSNFDGETKENLTQLEVTTAEKLAPILQFFLDKNKQNRRHAEGIMKNVIDLLLRRYKKDMTEFITDEAPVPTPTLQVAHKIFKKIILRKYGKRDLPGTQPFQLPYSNELSELMEDTFMAFANGEQSKIEIKEEQGNLLLNKFLQQYQQELHEVLSSDDKMSEEDCRHFHRETSTRILKDFQQQNPFQAGNILGEKLNKNLMDEMETEFDAVLRKEIQMKRKIAETCENAKSVSLQQYIEDLETAKFEMGFIENDELISMHERLYRRVLAHYDEHTECYKEDATVSEQKKELESKLQEEFETFKATNARSQQGSESEAKLLLKDFKKMYVETMSIDNLKTGDELKNEHEKKKTEMSNTFFEMLGRKSKSFKEKYVSNLVATIDRKFQDLKLQFEMKVATEEIEFQKVIQRSRDYYHEQMKKECENSQHITSTILEALHEKISKDAIAHGSQGYQMTEDNRAQLKESLGESYVKYKMEYTMYSGGEGDELAVGIDLGTTYCCVAVLQNKEVKIVANQDGEPTTPSYIAFNLDDDDNADTVIGQTAKDDAFRNPENTVFDAKRIIGRRMDDEKLQSDIKFWPFKVVQHDGSPKVEIRGTPYPPEQISAILLRKLKEQVEARLGQPVKKAVITVPAYFDDGQRAATKDAGEVAGFEVLTILNEPTAAAIAYKVKQFNEGARKVVVFDLGGGTFDVAVLQTGCDTIEVLSVGGDTHLGGEDFDKNLMEYCVKEFRKETGLDLLADKDSTDRVKRDEAKRNLRRLQTYCEKAKRALTFARQTKISVDNFASGFDLHVTVTRQKFEELNMNLFEKTIGAVDDTLKSAKVPKDQVDDIVLIGGSTKIPKVQEMLSKHFNNRALSRSVNADEAVAYGAAVQAALLNGSEGKRLFNFKSIRDVTPMSLGIKMSNKGIHDIFSVIIPKNTKIPHSFTKTYFTGYDDQEVVRIEVYQGENTVASKNKLLGEFTLEDIPPGKAGEQEIDVSMEVDYMGILHVKGVCKSTNSSKEITVTVKEEKGRLTEAQKKKLKAKIAKPVSRPRNKRPS</sequence>
<organism evidence="6 7">
    <name type="scientific">Orchesella dallaii</name>
    <dbReference type="NCBI Taxonomy" id="48710"/>
    <lineage>
        <taxon>Eukaryota</taxon>
        <taxon>Metazoa</taxon>
        <taxon>Ecdysozoa</taxon>
        <taxon>Arthropoda</taxon>
        <taxon>Hexapoda</taxon>
        <taxon>Collembola</taxon>
        <taxon>Entomobryomorpha</taxon>
        <taxon>Entomobryoidea</taxon>
        <taxon>Orchesellidae</taxon>
        <taxon>Orchesellinae</taxon>
        <taxon>Orchesella</taxon>
    </lineage>
</organism>
<accession>A0ABP1RT92</accession>
<dbReference type="EMBL" id="CAXLJM020000107">
    <property type="protein sequence ID" value="CAL8135168.1"/>
    <property type="molecule type" value="Genomic_DNA"/>
</dbReference>
<feature type="compositionally biased region" description="Basic residues" evidence="4">
    <location>
        <begin position="42"/>
        <end position="64"/>
    </location>
</feature>
<evidence type="ECO:0000313" key="6">
    <source>
        <dbReference type="EMBL" id="CAL8135168.1"/>
    </source>
</evidence>
<dbReference type="CDD" id="cd24028">
    <property type="entry name" value="ASKHA_NBD_HSP70_HSPA1-like"/>
    <property type="match status" value="1"/>
</dbReference>
<keyword evidence="3" id="KW-0067">ATP-binding</keyword>